<dbReference type="AlphaFoldDB" id="A0A0L0GBE0"/>
<gene>
    <name evidence="2" type="ORF">SARC_01539</name>
</gene>
<proteinExistence type="inferred from homology"/>
<dbReference type="EMBL" id="KQ241658">
    <property type="protein sequence ID" value="KNC86315.1"/>
    <property type="molecule type" value="Genomic_DNA"/>
</dbReference>
<dbReference type="GO" id="GO:0016192">
    <property type="term" value="P:vesicle-mediated transport"/>
    <property type="evidence" value="ECO:0007669"/>
    <property type="project" value="InterPro"/>
</dbReference>
<dbReference type="STRING" id="667725.A0A0L0GBE0"/>
<dbReference type="OrthoDB" id="2228at2759"/>
<name>A0A0L0GBE0_9EUKA</name>
<evidence type="ECO:0000313" key="2">
    <source>
        <dbReference type="EMBL" id="KNC86315.1"/>
    </source>
</evidence>
<dbReference type="GeneID" id="25902043"/>
<protein>
    <submittedName>
        <fullName evidence="2">Uncharacterized protein</fullName>
    </submittedName>
</protein>
<dbReference type="InterPro" id="IPR043154">
    <property type="entry name" value="Sec-1-like_dom1"/>
</dbReference>
<dbReference type="Proteomes" id="UP000054560">
    <property type="component" value="Unassembled WGS sequence"/>
</dbReference>
<dbReference type="InterPro" id="IPR036045">
    <property type="entry name" value="Sec1-like_sf"/>
</dbReference>
<organism evidence="2 3">
    <name type="scientific">Sphaeroforma arctica JP610</name>
    <dbReference type="NCBI Taxonomy" id="667725"/>
    <lineage>
        <taxon>Eukaryota</taxon>
        <taxon>Ichthyosporea</taxon>
        <taxon>Ichthyophonida</taxon>
        <taxon>Sphaeroforma</taxon>
    </lineage>
</organism>
<dbReference type="RefSeq" id="XP_014160217.1">
    <property type="nucleotide sequence ID" value="XM_014304742.1"/>
</dbReference>
<accession>A0A0L0GBE0</accession>
<dbReference type="Pfam" id="PF00995">
    <property type="entry name" value="Sec1"/>
    <property type="match status" value="1"/>
</dbReference>
<reference evidence="2 3" key="1">
    <citation type="submission" date="2011-02" db="EMBL/GenBank/DDBJ databases">
        <title>The Genome Sequence of Sphaeroforma arctica JP610.</title>
        <authorList>
            <consortium name="The Broad Institute Genome Sequencing Platform"/>
            <person name="Russ C."/>
            <person name="Cuomo C."/>
            <person name="Young S.K."/>
            <person name="Zeng Q."/>
            <person name="Gargeya S."/>
            <person name="Alvarado L."/>
            <person name="Berlin A."/>
            <person name="Chapman S.B."/>
            <person name="Chen Z."/>
            <person name="Freedman E."/>
            <person name="Gellesch M."/>
            <person name="Goldberg J."/>
            <person name="Griggs A."/>
            <person name="Gujja S."/>
            <person name="Heilman E."/>
            <person name="Heiman D."/>
            <person name="Howarth C."/>
            <person name="Mehta T."/>
            <person name="Neiman D."/>
            <person name="Pearson M."/>
            <person name="Roberts A."/>
            <person name="Saif S."/>
            <person name="Shea T."/>
            <person name="Shenoy N."/>
            <person name="Sisk P."/>
            <person name="Stolte C."/>
            <person name="Sykes S."/>
            <person name="White J."/>
            <person name="Yandava C."/>
            <person name="Burger G."/>
            <person name="Gray M.W."/>
            <person name="Holland P.W.H."/>
            <person name="King N."/>
            <person name="Lang F.B.F."/>
            <person name="Roger A.J."/>
            <person name="Ruiz-Trillo I."/>
            <person name="Haas B."/>
            <person name="Nusbaum C."/>
            <person name="Birren B."/>
        </authorList>
    </citation>
    <scope>NUCLEOTIDE SEQUENCE [LARGE SCALE GENOMIC DNA]</scope>
    <source>
        <strain evidence="2 3">JP610</strain>
    </source>
</reference>
<evidence type="ECO:0000313" key="3">
    <source>
        <dbReference type="Proteomes" id="UP000054560"/>
    </source>
</evidence>
<keyword evidence="3" id="KW-1185">Reference proteome</keyword>
<dbReference type="eggNOG" id="KOG1300">
    <property type="taxonomic scope" value="Eukaryota"/>
</dbReference>
<evidence type="ECO:0000256" key="1">
    <source>
        <dbReference type="ARBA" id="ARBA00009884"/>
    </source>
</evidence>
<sequence length="159" mass="18309">MDQMIKAVKPANEWKVLVIDDHTTRIISSAVRMYDITDNGVTVVEQLSKVRQPLRHYEAIYFVKPCAESFKKIEMDFQNNFKYAAIHLFTSSACPDDLFKSIAKSNAAKYIKTFSELNIDFLANEKQHSCSSLSAITLLRFRPQHIALKLRFTHPWANP</sequence>
<dbReference type="Gene3D" id="3.40.50.2060">
    <property type="match status" value="1"/>
</dbReference>
<dbReference type="InterPro" id="IPR001619">
    <property type="entry name" value="Sec1-like"/>
</dbReference>
<dbReference type="PANTHER" id="PTHR11679">
    <property type="entry name" value="VESICLE PROTEIN SORTING-ASSOCIATED"/>
    <property type="match status" value="1"/>
</dbReference>
<dbReference type="SUPFAM" id="SSF56815">
    <property type="entry name" value="Sec1/munc18-like (SM) proteins"/>
    <property type="match status" value="1"/>
</dbReference>
<feature type="non-terminal residue" evidence="2">
    <location>
        <position position="1"/>
    </location>
</feature>
<comment type="similarity">
    <text evidence="1">Belongs to the STXBP/unc-18/SEC1 family.</text>
</comment>